<feature type="domain" description="DM2" evidence="2">
    <location>
        <begin position="219"/>
        <end position="298"/>
    </location>
</feature>
<dbReference type="CDD" id="cd10567">
    <property type="entry name" value="SWIB-MDM2_like"/>
    <property type="match status" value="2"/>
</dbReference>
<protein>
    <recommendedName>
        <fullName evidence="2">DM2 domain-containing protein</fullName>
    </recommendedName>
</protein>
<reference evidence="3" key="1">
    <citation type="journal article" date="2008" name="BMC Genomics">
        <title>A conifer genomics resource of 200,000 spruce (Picea spp.) ESTs and 6,464 high-quality, sequence-finished full-length cDNAs for Sitka spruce (Picea sitchensis).</title>
        <authorList>
            <person name="Ralph S.G."/>
            <person name="Chun H.J."/>
            <person name="Kolosova N."/>
            <person name="Cooper D."/>
            <person name="Oddy C."/>
            <person name="Ritland C.E."/>
            <person name="Kirkpatrick R."/>
            <person name="Moore R."/>
            <person name="Barber S."/>
            <person name="Holt R.A."/>
            <person name="Jones S.J."/>
            <person name="Marra M.A."/>
            <person name="Douglas C.J."/>
            <person name="Ritland K."/>
            <person name="Bohlmann J."/>
        </authorList>
    </citation>
    <scope>NUCLEOTIDE SEQUENCE</scope>
    <source>
        <tissue evidence="3">Green portion of the leader tissue</tissue>
    </source>
</reference>
<feature type="domain" description="DM2" evidence="2">
    <location>
        <begin position="120"/>
        <end position="197"/>
    </location>
</feature>
<proteinExistence type="evidence at transcript level"/>
<dbReference type="PANTHER" id="PTHR13844">
    <property type="entry name" value="SWI/SNF-RELATED MATRIX-ASSOCIATED ACTIN-DEPENDENT REGULATOR OF CHROMATIN SUBFAMILY D"/>
    <property type="match status" value="1"/>
</dbReference>
<dbReference type="OMA" id="EAFISHH"/>
<evidence type="ECO:0000259" key="2">
    <source>
        <dbReference type="PROSITE" id="PS51925"/>
    </source>
</evidence>
<dbReference type="Pfam" id="PF08766">
    <property type="entry name" value="DEK_C"/>
    <property type="match status" value="1"/>
</dbReference>
<dbReference type="Pfam" id="PF02201">
    <property type="entry name" value="SWIB"/>
    <property type="match status" value="2"/>
</dbReference>
<evidence type="ECO:0000313" key="3">
    <source>
        <dbReference type="EMBL" id="ABK26533.1"/>
    </source>
</evidence>
<organism evidence="3">
    <name type="scientific">Picea sitchensis</name>
    <name type="common">Sitka spruce</name>
    <name type="synonym">Pinus sitchensis</name>
    <dbReference type="NCBI Taxonomy" id="3332"/>
    <lineage>
        <taxon>Eukaryota</taxon>
        <taxon>Viridiplantae</taxon>
        <taxon>Streptophyta</taxon>
        <taxon>Embryophyta</taxon>
        <taxon>Tracheophyta</taxon>
        <taxon>Spermatophyta</taxon>
        <taxon>Pinopsida</taxon>
        <taxon>Pinidae</taxon>
        <taxon>Conifers I</taxon>
        <taxon>Pinales</taxon>
        <taxon>Pinaceae</taxon>
        <taxon>Picea</taxon>
    </lineage>
</organism>
<accession>A9P0X2</accession>
<dbReference type="InterPro" id="IPR014876">
    <property type="entry name" value="DEK_C"/>
</dbReference>
<name>A9P0X2_PICSI</name>
<dbReference type="SUPFAM" id="SSF109715">
    <property type="entry name" value="DEK C-terminal domain"/>
    <property type="match status" value="1"/>
</dbReference>
<dbReference type="SMART" id="SM00151">
    <property type="entry name" value="SWIB"/>
    <property type="match status" value="2"/>
</dbReference>
<dbReference type="InterPro" id="IPR003121">
    <property type="entry name" value="SWIB_MDM2_domain"/>
</dbReference>
<evidence type="ECO:0000256" key="1">
    <source>
        <dbReference type="SAM" id="MobiDB-lite"/>
    </source>
</evidence>
<dbReference type="PROSITE" id="PS51925">
    <property type="entry name" value="SWIB_MDM2"/>
    <property type="match status" value="2"/>
</dbReference>
<dbReference type="AlphaFoldDB" id="A9P0X2"/>
<dbReference type="InterPro" id="IPR019835">
    <property type="entry name" value="SWIB_domain"/>
</dbReference>
<dbReference type="InterPro" id="IPR036885">
    <property type="entry name" value="SWIB_MDM2_dom_sf"/>
</dbReference>
<dbReference type="Gene3D" id="1.10.245.10">
    <property type="entry name" value="SWIB/MDM2 domain"/>
    <property type="match status" value="2"/>
</dbReference>
<dbReference type="Gene3D" id="1.10.10.60">
    <property type="entry name" value="Homeodomain-like"/>
    <property type="match status" value="1"/>
</dbReference>
<dbReference type="SUPFAM" id="SSF47592">
    <property type="entry name" value="SWIB/MDM2 domain"/>
    <property type="match status" value="2"/>
</dbReference>
<feature type="region of interest" description="Disordered" evidence="1">
    <location>
        <begin position="202"/>
        <end position="223"/>
    </location>
</feature>
<dbReference type="EMBL" id="EF087282">
    <property type="protein sequence ID" value="ABK26533.1"/>
    <property type="molecule type" value="mRNA"/>
</dbReference>
<sequence length="299" mass="33918">MVSDEELVGRLETLLRHVDFSTITTADSIRQKLEGEFGVKLGDKEAFISHHINLYIQCHRPLVSAWVHNEHRYHPQLEAKVEEAGRNEENAHMEVKEQNIEEPIKESTLLEGRKRGRPGGLNKICGVSPELQAIVGEPALPRTQIVKQLWTYIRANNLQDPSNKRNIICNDALRMVFDTDSTDMFQMNKLLAKHIWALDSRDDGSEPNAKRTANRNTSGPASPVPISDSLALFLGTDKIETSHEEVVKRLSDYIKENELQDPLDKGKIICDAKLQKLFSCENFVDFEMTKLLAPHFLKG</sequence>